<dbReference type="EMBL" id="NBSK02000003">
    <property type="protein sequence ID" value="KAJ0219473.1"/>
    <property type="molecule type" value="Genomic_DNA"/>
</dbReference>
<dbReference type="FunFam" id="3.40.50.2000:FF:000019">
    <property type="entry name" value="Glycosyltransferase"/>
    <property type="match status" value="1"/>
</dbReference>
<keyword evidence="3" id="KW-0328">Glycosyltransferase</keyword>
<evidence type="ECO:0000256" key="2">
    <source>
        <dbReference type="ARBA" id="ARBA00022679"/>
    </source>
</evidence>
<protein>
    <recommendedName>
        <fullName evidence="4">Glycosyltransferase</fullName>
        <ecNumber evidence="4">2.4.1.-</ecNumber>
    </recommendedName>
</protein>
<dbReference type="AlphaFoldDB" id="A0A9R1WBR0"/>
<evidence type="ECO:0000313" key="6">
    <source>
        <dbReference type="Proteomes" id="UP000235145"/>
    </source>
</evidence>
<dbReference type="SUPFAM" id="SSF53756">
    <property type="entry name" value="UDP-Glycosyltransferase/glycogen phosphorylase"/>
    <property type="match status" value="1"/>
</dbReference>
<accession>A0A9R1WBR0</accession>
<keyword evidence="6" id="KW-1185">Reference proteome</keyword>
<dbReference type="CDD" id="cd03784">
    <property type="entry name" value="GT1_Gtf-like"/>
    <property type="match status" value="1"/>
</dbReference>
<dbReference type="PROSITE" id="PS00375">
    <property type="entry name" value="UDPGT"/>
    <property type="match status" value="1"/>
</dbReference>
<evidence type="ECO:0000313" key="5">
    <source>
        <dbReference type="EMBL" id="KAJ0219473.1"/>
    </source>
</evidence>
<comment type="similarity">
    <text evidence="1 3">Belongs to the UDP-glycosyltransferase family.</text>
</comment>
<dbReference type="GO" id="GO:0080043">
    <property type="term" value="F:quercetin 3-O-glucosyltransferase activity"/>
    <property type="evidence" value="ECO:0000318"/>
    <property type="project" value="GO_Central"/>
</dbReference>
<dbReference type="Gene3D" id="3.40.50.2000">
    <property type="entry name" value="Glycogen Phosphorylase B"/>
    <property type="match status" value="2"/>
</dbReference>
<evidence type="ECO:0000256" key="3">
    <source>
        <dbReference type="RuleBase" id="RU003718"/>
    </source>
</evidence>
<dbReference type="GO" id="GO:0005737">
    <property type="term" value="C:cytoplasm"/>
    <property type="evidence" value="ECO:0000318"/>
    <property type="project" value="GO_Central"/>
</dbReference>
<dbReference type="PANTHER" id="PTHR11926:SF727">
    <property type="entry name" value="UDP-GLYCOSYLTRANSFERASE 74B1"/>
    <property type="match status" value="1"/>
</dbReference>
<dbReference type="GO" id="GO:0080044">
    <property type="term" value="F:quercetin 7-O-glucosyltransferase activity"/>
    <property type="evidence" value="ECO:0000318"/>
    <property type="project" value="GO_Central"/>
</dbReference>
<dbReference type="InterPro" id="IPR002213">
    <property type="entry name" value="UDP_glucos_trans"/>
</dbReference>
<evidence type="ECO:0000256" key="4">
    <source>
        <dbReference type="RuleBase" id="RU362057"/>
    </source>
</evidence>
<name>A0A9R1WBR0_LACSA</name>
<sequence length="581" mass="64539">MGLLLSTGQRNLYYKEEKIVSGDLSNPDIMEKAHEGHVLVLPYPSQGHINPLLQFAKRLASKGLKATVATTHYTLSSISTPYITVEAISDGFDDSGFTQAQSAEVFLESFKSHGSRTLTQLIKKHQTTKYPITCVVYDSFFPWALDVAKENGILGAPFFTNSATVSAIFSRIHGGTLRLPVRLEDCPVVLPGVPPLYLEDLPSFLNAPESYPAYLKMKLNQFSNLEKADWIFCNSFQSLEPESDNMSKASPNKPRCRYNEMRYETESVIKGIGEQWSAKLIGPMVPSSYLDGRIVGDKGYGASLWKPLEHQCTKWLETKPQNSVVYVSFGSMVSLSQEEMEEISWGLQQSGFNFLWVVKESETHKLPKGFLELTTKSQEKGMIVNWCNQLELLAHDSVGCFVTHCGWNSTLEGLSLGVPMIGVPKWADQLTGAKFIKDVWCVGMRVKVDAEIGIVGREELVSCLNEVMNVGEKSLQIKKNAKKWRELAKEAISEGGSSDKAIDDSLDVTIQHCGTFDQKHASIERLSSIIHKIRAVDDKFGKLQVGGMLLMCFFYPGDVMRPRLGRGVKQGCSCEKGNGTT</sequence>
<dbReference type="Pfam" id="PF00201">
    <property type="entry name" value="UDPGT"/>
    <property type="match status" value="1"/>
</dbReference>
<comment type="caution">
    <text evidence="5">The sequence shown here is derived from an EMBL/GenBank/DDBJ whole genome shotgun (WGS) entry which is preliminary data.</text>
</comment>
<evidence type="ECO:0000256" key="1">
    <source>
        <dbReference type="ARBA" id="ARBA00009995"/>
    </source>
</evidence>
<keyword evidence="2 3" id="KW-0808">Transferase</keyword>
<dbReference type="PANTHER" id="PTHR11926">
    <property type="entry name" value="GLUCOSYL/GLUCURONOSYL TRANSFERASES"/>
    <property type="match status" value="1"/>
</dbReference>
<dbReference type="EC" id="2.4.1.-" evidence="4"/>
<dbReference type="InterPro" id="IPR035595">
    <property type="entry name" value="UDP_glycos_trans_CS"/>
</dbReference>
<proteinExistence type="inferred from homology"/>
<gene>
    <name evidence="5" type="ORF">LSAT_V11C300121060</name>
</gene>
<dbReference type="Proteomes" id="UP000235145">
    <property type="component" value="Unassembled WGS sequence"/>
</dbReference>
<reference evidence="5 6" key="1">
    <citation type="journal article" date="2017" name="Nat. Commun.">
        <title>Genome assembly with in vitro proximity ligation data and whole-genome triplication in lettuce.</title>
        <authorList>
            <person name="Reyes-Chin-Wo S."/>
            <person name="Wang Z."/>
            <person name="Yang X."/>
            <person name="Kozik A."/>
            <person name="Arikit S."/>
            <person name="Song C."/>
            <person name="Xia L."/>
            <person name="Froenicke L."/>
            <person name="Lavelle D.O."/>
            <person name="Truco M.J."/>
            <person name="Xia R."/>
            <person name="Zhu S."/>
            <person name="Xu C."/>
            <person name="Xu H."/>
            <person name="Xu X."/>
            <person name="Cox K."/>
            <person name="Korf I."/>
            <person name="Meyers B.C."/>
            <person name="Michelmore R.W."/>
        </authorList>
    </citation>
    <scope>NUCLEOTIDE SEQUENCE [LARGE SCALE GENOMIC DNA]</scope>
    <source>
        <strain evidence="6">cv. Salinas</strain>
        <tissue evidence="5">Seedlings</tissue>
    </source>
</reference>
<organism evidence="5 6">
    <name type="scientific">Lactuca sativa</name>
    <name type="common">Garden lettuce</name>
    <dbReference type="NCBI Taxonomy" id="4236"/>
    <lineage>
        <taxon>Eukaryota</taxon>
        <taxon>Viridiplantae</taxon>
        <taxon>Streptophyta</taxon>
        <taxon>Embryophyta</taxon>
        <taxon>Tracheophyta</taxon>
        <taxon>Spermatophyta</taxon>
        <taxon>Magnoliopsida</taxon>
        <taxon>eudicotyledons</taxon>
        <taxon>Gunneridae</taxon>
        <taxon>Pentapetalae</taxon>
        <taxon>asterids</taxon>
        <taxon>campanulids</taxon>
        <taxon>Asterales</taxon>
        <taxon>Asteraceae</taxon>
        <taxon>Cichorioideae</taxon>
        <taxon>Cichorieae</taxon>
        <taxon>Lactucinae</taxon>
        <taxon>Lactuca</taxon>
    </lineage>
</organism>